<dbReference type="EMBL" id="ML119989">
    <property type="protein sequence ID" value="RPA71008.1"/>
    <property type="molecule type" value="Genomic_DNA"/>
</dbReference>
<reference evidence="1 2" key="1">
    <citation type="journal article" date="2018" name="Nat. Ecol. Evol.">
        <title>Pezizomycetes genomes reveal the molecular basis of ectomycorrhizal truffle lifestyle.</title>
        <authorList>
            <person name="Murat C."/>
            <person name="Payen T."/>
            <person name="Noel B."/>
            <person name="Kuo A."/>
            <person name="Morin E."/>
            <person name="Chen J."/>
            <person name="Kohler A."/>
            <person name="Krizsan K."/>
            <person name="Balestrini R."/>
            <person name="Da Silva C."/>
            <person name="Montanini B."/>
            <person name="Hainaut M."/>
            <person name="Levati E."/>
            <person name="Barry K.W."/>
            <person name="Belfiori B."/>
            <person name="Cichocki N."/>
            <person name="Clum A."/>
            <person name="Dockter R.B."/>
            <person name="Fauchery L."/>
            <person name="Guy J."/>
            <person name="Iotti M."/>
            <person name="Le Tacon F."/>
            <person name="Lindquist E.A."/>
            <person name="Lipzen A."/>
            <person name="Malagnac F."/>
            <person name="Mello A."/>
            <person name="Molinier V."/>
            <person name="Miyauchi S."/>
            <person name="Poulain J."/>
            <person name="Riccioni C."/>
            <person name="Rubini A."/>
            <person name="Sitrit Y."/>
            <person name="Splivallo R."/>
            <person name="Traeger S."/>
            <person name="Wang M."/>
            <person name="Zifcakova L."/>
            <person name="Wipf D."/>
            <person name="Zambonelli A."/>
            <person name="Paolocci F."/>
            <person name="Nowrousian M."/>
            <person name="Ottonello S."/>
            <person name="Baldrian P."/>
            <person name="Spatafora J.W."/>
            <person name="Henrissat B."/>
            <person name="Nagy L.G."/>
            <person name="Aury J.M."/>
            <person name="Wincker P."/>
            <person name="Grigoriev I.V."/>
            <person name="Bonfante P."/>
            <person name="Martin F.M."/>
        </authorList>
    </citation>
    <scope>NUCLEOTIDE SEQUENCE [LARGE SCALE GENOMIC DNA]</scope>
    <source>
        <strain evidence="1 2">RN42</strain>
    </source>
</reference>
<evidence type="ECO:0000313" key="1">
    <source>
        <dbReference type="EMBL" id="RPA71008.1"/>
    </source>
</evidence>
<sequence length="195" mass="21754">MSSSPAYAPRLKHLGGVSPAKRVAYRPLDGRPHTQEVGRGILGARESLGPEDVSLRRTLFPPSHLEAPFARSERSSSVASVGSSFSTMSEGTLQIATFKTEVAIPAGPLKNMFLELKEELTHHTFFHEPYHSDAELLVFCQRLWSQKLQARHDTQMAQFHKDGIDFKPLEHELTLHDPYFKAVLTPHPLTVDDGC</sequence>
<dbReference type="Proteomes" id="UP000275078">
    <property type="component" value="Unassembled WGS sequence"/>
</dbReference>
<accession>A0A3N4HD70</accession>
<proteinExistence type="predicted"/>
<organism evidence="1 2">
    <name type="scientific">Ascobolus immersus RN42</name>
    <dbReference type="NCBI Taxonomy" id="1160509"/>
    <lineage>
        <taxon>Eukaryota</taxon>
        <taxon>Fungi</taxon>
        <taxon>Dikarya</taxon>
        <taxon>Ascomycota</taxon>
        <taxon>Pezizomycotina</taxon>
        <taxon>Pezizomycetes</taxon>
        <taxon>Pezizales</taxon>
        <taxon>Ascobolaceae</taxon>
        <taxon>Ascobolus</taxon>
    </lineage>
</organism>
<gene>
    <name evidence="1" type="ORF">BJ508DRAFT_336508</name>
</gene>
<protein>
    <submittedName>
        <fullName evidence="1">Uncharacterized protein</fullName>
    </submittedName>
</protein>
<dbReference type="AlphaFoldDB" id="A0A3N4HD70"/>
<name>A0A3N4HD70_ASCIM</name>
<evidence type="ECO:0000313" key="2">
    <source>
        <dbReference type="Proteomes" id="UP000275078"/>
    </source>
</evidence>
<keyword evidence="2" id="KW-1185">Reference proteome</keyword>